<keyword evidence="2" id="KW-0808">Transferase</keyword>
<evidence type="ECO:0000313" key="4">
    <source>
        <dbReference type="Proteomes" id="UP000054323"/>
    </source>
</evidence>
<protein>
    <submittedName>
        <fullName evidence="2">Mannose-1-phosphate guanylyltransferase</fullName>
    </submittedName>
</protein>
<sequence>MRSGDAFGRDLFDSGPDEGEGYTGPAEGARRVPGVAVTVGDATCLLRNGESTFVPAGTVHRFSLNSSTGLTCSVSLFPVRRDDLGGGPIKDPAG</sequence>
<comment type="caution">
    <text evidence="2">The sequence shown here is derived from an EMBL/GenBank/DDBJ whole genome shotgun (WGS) entry which is preliminary data.</text>
</comment>
<dbReference type="EMBL" id="LGHE01000048">
    <property type="protein sequence ID" value="KUL02786.1"/>
    <property type="molecule type" value="Genomic_DNA"/>
</dbReference>
<dbReference type="EMBL" id="LGGD01000139">
    <property type="protein sequence ID" value="KUK61358.1"/>
    <property type="molecule type" value="Genomic_DNA"/>
</dbReference>
<dbReference type="Proteomes" id="UP000054323">
    <property type="component" value="Unassembled WGS sequence"/>
</dbReference>
<evidence type="ECO:0000313" key="3">
    <source>
        <dbReference type="EMBL" id="KUL02786.1"/>
    </source>
</evidence>
<organism evidence="2 4">
    <name type="scientific">Methanoculleus marisnigri</name>
    <dbReference type="NCBI Taxonomy" id="2198"/>
    <lineage>
        <taxon>Archaea</taxon>
        <taxon>Methanobacteriati</taxon>
        <taxon>Methanobacteriota</taxon>
        <taxon>Stenosarchaea group</taxon>
        <taxon>Methanomicrobia</taxon>
        <taxon>Methanomicrobiales</taxon>
        <taxon>Methanomicrobiaceae</taxon>
        <taxon>Methanoculleus</taxon>
    </lineage>
</organism>
<reference evidence="4 5" key="2">
    <citation type="journal article" date="2015" name="MBio">
        <title>Genome-Resolved Metagenomic Analysis Reveals Roles for Candidate Phyla and Other Microbial Community Members in Biogeochemical Transformations in Oil Reservoirs.</title>
        <authorList>
            <person name="Hu P."/>
            <person name="Tom L."/>
            <person name="Singh A."/>
            <person name="Thomas B.C."/>
            <person name="Baker B.J."/>
            <person name="Piceno Y.M."/>
            <person name="Andersen G.L."/>
            <person name="Banfield J.F."/>
        </authorList>
    </citation>
    <scope>NUCLEOTIDE SEQUENCE [LARGE SCALE GENOMIC DNA]</scope>
</reference>
<evidence type="ECO:0000313" key="5">
    <source>
        <dbReference type="Proteomes" id="UP000054598"/>
    </source>
</evidence>
<gene>
    <name evidence="2" type="ORF">XD82_1148</name>
    <name evidence="3" type="ORF">XE10_0596</name>
</gene>
<dbReference type="Proteomes" id="UP000054598">
    <property type="component" value="Unassembled WGS sequence"/>
</dbReference>
<dbReference type="PATRIC" id="fig|2198.3.peg.417"/>
<evidence type="ECO:0000313" key="2">
    <source>
        <dbReference type="EMBL" id="KUK61358.1"/>
    </source>
</evidence>
<proteinExistence type="predicted"/>
<feature type="region of interest" description="Disordered" evidence="1">
    <location>
        <begin position="1"/>
        <end position="29"/>
    </location>
</feature>
<dbReference type="InterPro" id="IPR011051">
    <property type="entry name" value="RmlC_Cupin_sf"/>
</dbReference>
<dbReference type="GO" id="GO:0016779">
    <property type="term" value="F:nucleotidyltransferase activity"/>
    <property type="evidence" value="ECO:0007669"/>
    <property type="project" value="UniProtKB-KW"/>
</dbReference>
<dbReference type="AlphaFoldDB" id="A0A101GMW4"/>
<name>A0A101GMW4_9EURY</name>
<keyword evidence="2" id="KW-0548">Nucleotidyltransferase</keyword>
<reference evidence="2" key="1">
    <citation type="journal article" date="2015" name="MBio">
        <title>Genome-resolved metagenomic analysis reveals roles for candidate phyla and other microbial community members in biogeochemical transformations in oil reservoirs.</title>
        <authorList>
            <person name="Hu P."/>
            <person name="Tom L."/>
            <person name="Singh A."/>
            <person name="Thomas B.C."/>
            <person name="Baker B.J."/>
            <person name="Piceno Y.M."/>
            <person name="Andersen G.L."/>
            <person name="Banfield J.F."/>
        </authorList>
    </citation>
    <scope>NUCLEOTIDE SEQUENCE [LARGE SCALE GENOMIC DNA]</scope>
    <source>
        <strain evidence="2">62_101</strain>
        <strain evidence="3">63_41</strain>
    </source>
</reference>
<dbReference type="SUPFAM" id="SSF51182">
    <property type="entry name" value="RmlC-like cupins"/>
    <property type="match status" value="1"/>
</dbReference>
<accession>A0A101GMW4</accession>
<evidence type="ECO:0000256" key="1">
    <source>
        <dbReference type="SAM" id="MobiDB-lite"/>
    </source>
</evidence>